<dbReference type="Pfam" id="PF04080">
    <property type="entry name" value="Per1"/>
    <property type="match status" value="1"/>
</dbReference>
<evidence type="ECO:0000256" key="5">
    <source>
        <dbReference type="ARBA" id="ARBA00022989"/>
    </source>
</evidence>
<dbReference type="InParanoid" id="A0A3N4L7E8"/>
<evidence type="ECO:0000256" key="2">
    <source>
        <dbReference type="ARBA" id="ARBA00022502"/>
    </source>
</evidence>
<gene>
    <name evidence="8" type="ORF">P167DRAFT_572842</name>
</gene>
<dbReference type="GO" id="GO:0016788">
    <property type="term" value="F:hydrolase activity, acting on ester bonds"/>
    <property type="evidence" value="ECO:0007669"/>
    <property type="project" value="TreeGrafter"/>
</dbReference>
<sequence>MRLFSRAAYVASVALVSLALLLGPANASRGDRLPDFKDCVKKCHSTHCLSDPPTPIPLHLRLLLWSCPSECDYTCQHAVTASRYDAGQPIEQFHGKWPFVRLLGIQEPFSVLFSILNGYAHYRGQQTIRRELPRNYPLVPYYRLFGLFGIVTWFWSTVFHMRDFVFTERMDYFAAGASVLYGLYLAPVRVFRLYKPHHRRLLRVWTCVCVAAYVAHVYYLSFIKWDYGYNMAANVVVGILQNSLWTYFSIKNFSQKKSLWAAGPGLIVTWLVMAMSLELLDFPPLWGCIDAHSLWHAATVMPAVWWYKYLIVDAKRHMGGAVVGGSRFKE</sequence>
<feature type="transmembrane region" description="Helical" evidence="7">
    <location>
        <begin position="141"/>
        <end position="160"/>
    </location>
</feature>
<reference evidence="8 9" key="1">
    <citation type="journal article" date="2018" name="Nat. Ecol. Evol.">
        <title>Pezizomycetes genomes reveal the molecular basis of ectomycorrhizal truffle lifestyle.</title>
        <authorList>
            <person name="Murat C."/>
            <person name="Payen T."/>
            <person name="Noel B."/>
            <person name="Kuo A."/>
            <person name="Morin E."/>
            <person name="Chen J."/>
            <person name="Kohler A."/>
            <person name="Krizsan K."/>
            <person name="Balestrini R."/>
            <person name="Da Silva C."/>
            <person name="Montanini B."/>
            <person name="Hainaut M."/>
            <person name="Levati E."/>
            <person name="Barry K.W."/>
            <person name="Belfiori B."/>
            <person name="Cichocki N."/>
            <person name="Clum A."/>
            <person name="Dockter R.B."/>
            <person name="Fauchery L."/>
            <person name="Guy J."/>
            <person name="Iotti M."/>
            <person name="Le Tacon F."/>
            <person name="Lindquist E.A."/>
            <person name="Lipzen A."/>
            <person name="Malagnac F."/>
            <person name="Mello A."/>
            <person name="Molinier V."/>
            <person name="Miyauchi S."/>
            <person name="Poulain J."/>
            <person name="Riccioni C."/>
            <person name="Rubini A."/>
            <person name="Sitrit Y."/>
            <person name="Splivallo R."/>
            <person name="Traeger S."/>
            <person name="Wang M."/>
            <person name="Zifcakova L."/>
            <person name="Wipf D."/>
            <person name="Zambonelli A."/>
            <person name="Paolocci F."/>
            <person name="Nowrousian M."/>
            <person name="Ottonello S."/>
            <person name="Baldrian P."/>
            <person name="Spatafora J.W."/>
            <person name="Henrissat B."/>
            <person name="Nagy L.G."/>
            <person name="Aury J.M."/>
            <person name="Wincker P."/>
            <person name="Grigoriev I.V."/>
            <person name="Bonfante P."/>
            <person name="Martin F.M."/>
        </authorList>
    </citation>
    <scope>NUCLEOTIDE SEQUENCE [LARGE SCALE GENOMIC DNA]</scope>
    <source>
        <strain evidence="8 9">CCBAS932</strain>
    </source>
</reference>
<accession>A0A3N4L7E8</accession>
<dbReference type="AlphaFoldDB" id="A0A3N4L7E8"/>
<evidence type="ECO:0000256" key="4">
    <source>
        <dbReference type="ARBA" id="ARBA00022729"/>
    </source>
</evidence>
<feature type="signal peptide" evidence="7">
    <location>
        <begin position="1"/>
        <end position="27"/>
    </location>
</feature>
<feature type="transmembrane region" description="Helical" evidence="7">
    <location>
        <begin position="99"/>
        <end position="120"/>
    </location>
</feature>
<feature type="transmembrane region" description="Helical" evidence="7">
    <location>
        <begin position="259"/>
        <end position="280"/>
    </location>
</feature>
<evidence type="ECO:0000256" key="6">
    <source>
        <dbReference type="ARBA" id="ARBA00023136"/>
    </source>
</evidence>
<keyword evidence="3 7" id="KW-0812">Transmembrane</keyword>
<evidence type="ECO:0000313" key="8">
    <source>
        <dbReference type="EMBL" id="RPB13915.1"/>
    </source>
</evidence>
<comment type="function">
    <text evidence="7">Involved in the lipid remodeling steps of GPI-anchor maturation.</text>
</comment>
<dbReference type="Proteomes" id="UP000277580">
    <property type="component" value="Unassembled WGS sequence"/>
</dbReference>
<dbReference type="PANTHER" id="PTHR13148:SF0">
    <property type="entry name" value="POST-GPI ATTACHMENT TO PROTEINS FACTOR 3"/>
    <property type="match status" value="1"/>
</dbReference>
<evidence type="ECO:0000256" key="7">
    <source>
        <dbReference type="RuleBase" id="RU365066"/>
    </source>
</evidence>
<protein>
    <recommendedName>
        <fullName evidence="7">Post-GPI attachment to proteins factor 3</fullName>
    </recommendedName>
</protein>
<dbReference type="STRING" id="1392247.A0A3N4L7E8"/>
<organism evidence="8 9">
    <name type="scientific">Morchella conica CCBAS932</name>
    <dbReference type="NCBI Taxonomy" id="1392247"/>
    <lineage>
        <taxon>Eukaryota</taxon>
        <taxon>Fungi</taxon>
        <taxon>Dikarya</taxon>
        <taxon>Ascomycota</taxon>
        <taxon>Pezizomycotina</taxon>
        <taxon>Pezizomycetes</taxon>
        <taxon>Pezizales</taxon>
        <taxon>Morchellaceae</taxon>
        <taxon>Morchella</taxon>
    </lineage>
</organism>
<dbReference type="FunCoup" id="A0A3N4L7E8">
    <property type="interactions" value="188"/>
</dbReference>
<feature type="chain" id="PRO_5017855855" description="Post-GPI attachment to proteins factor 3" evidence="7">
    <location>
        <begin position="28"/>
        <end position="330"/>
    </location>
</feature>
<name>A0A3N4L7E8_9PEZI</name>
<dbReference type="InterPro" id="IPR007217">
    <property type="entry name" value="Per1-like"/>
</dbReference>
<keyword evidence="7" id="KW-0256">Endoplasmic reticulum</keyword>
<keyword evidence="4 7" id="KW-0732">Signal</keyword>
<dbReference type="EMBL" id="ML119120">
    <property type="protein sequence ID" value="RPB13915.1"/>
    <property type="molecule type" value="Genomic_DNA"/>
</dbReference>
<dbReference type="GO" id="GO:0006506">
    <property type="term" value="P:GPI anchor biosynthetic process"/>
    <property type="evidence" value="ECO:0007669"/>
    <property type="project" value="UniProtKB-KW"/>
</dbReference>
<feature type="transmembrane region" description="Helical" evidence="7">
    <location>
        <begin position="227"/>
        <end position="247"/>
    </location>
</feature>
<evidence type="ECO:0000313" key="9">
    <source>
        <dbReference type="Proteomes" id="UP000277580"/>
    </source>
</evidence>
<feature type="transmembrane region" description="Helical" evidence="7">
    <location>
        <begin position="172"/>
        <end position="190"/>
    </location>
</feature>
<evidence type="ECO:0000256" key="3">
    <source>
        <dbReference type="ARBA" id="ARBA00022692"/>
    </source>
</evidence>
<evidence type="ECO:0000256" key="1">
    <source>
        <dbReference type="ARBA" id="ARBA00004127"/>
    </source>
</evidence>
<feature type="transmembrane region" description="Helical" evidence="7">
    <location>
        <begin position="292"/>
        <end position="310"/>
    </location>
</feature>
<keyword evidence="9" id="KW-1185">Reference proteome</keyword>
<keyword evidence="2 7" id="KW-0337">GPI-anchor biosynthesis</keyword>
<feature type="transmembrane region" description="Helical" evidence="7">
    <location>
        <begin position="202"/>
        <end position="221"/>
    </location>
</feature>
<proteinExistence type="inferred from homology"/>
<dbReference type="GO" id="GO:0005789">
    <property type="term" value="C:endoplasmic reticulum membrane"/>
    <property type="evidence" value="ECO:0007669"/>
    <property type="project" value="UniProtKB-SubCell"/>
</dbReference>
<keyword evidence="6 7" id="KW-0472">Membrane</keyword>
<dbReference type="OrthoDB" id="419770at2759"/>
<keyword evidence="5 7" id="KW-1133">Transmembrane helix</keyword>
<dbReference type="PANTHER" id="PTHR13148">
    <property type="entry name" value="PER1-RELATED"/>
    <property type="match status" value="1"/>
</dbReference>
<comment type="subcellular location">
    <subcellularLocation>
        <location evidence="1">Endomembrane system</location>
        <topology evidence="1">Multi-pass membrane protein</topology>
    </subcellularLocation>
    <subcellularLocation>
        <location evidence="7">Endoplasmic reticulum membrane</location>
        <topology evidence="7">Multi-pass membrane protein</topology>
    </subcellularLocation>
</comment>
<comment type="similarity">
    <text evidence="7">Belongs to the PGAP3 family.</text>
</comment>